<organism evidence="1 2">
    <name type="scientific">Ahniella affigens</name>
    <dbReference type="NCBI Taxonomy" id="2021234"/>
    <lineage>
        <taxon>Bacteria</taxon>
        <taxon>Pseudomonadati</taxon>
        <taxon>Pseudomonadota</taxon>
        <taxon>Gammaproteobacteria</taxon>
        <taxon>Lysobacterales</taxon>
        <taxon>Rhodanobacteraceae</taxon>
        <taxon>Ahniella</taxon>
    </lineage>
</organism>
<dbReference type="InterPro" id="IPR024423">
    <property type="entry name" value="DUF3050"/>
</dbReference>
<dbReference type="InterPro" id="IPR016084">
    <property type="entry name" value="Haem_Oase-like_multi-hlx"/>
</dbReference>
<evidence type="ECO:0000313" key="1">
    <source>
        <dbReference type="EMBL" id="AVP97215.1"/>
    </source>
</evidence>
<dbReference type="EMBL" id="CP027860">
    <property type="protein sequence ID" value="AVP97215.1"/>
    <property type="molecule type" value="Genomic_DNA"/>
</dbReference>
<sequence>MLIAPLSVPATPPTATLADQYPAALAELRQHSAALHVHPVFALVHTPEDLRTFMRWHVFAVWDFMSLVKRLQIDLTCVSLPWMPPKYPKAARLINEIVLGEESDETPDHAHASHYDLYLDGMKEVGADPVEIRAFLAELAATGDVPEALRRVKVPAPIGDFVRATLATAESGTTAEVLGSFFYGRENVIPRMFEALLSKWTIDESTVPTFVYYLKRHIELDGDAHGPAAEAIIDDIVGDHLEQRMALVRAAISAVKARIALWDALAATLNVPVAA</sequence>
<dbReference type="SUPFAM" id="SSF48613">
    <property type="entry name" value="Heme oxygenase-like"/>
    <property type="match status" value="1"/>
</dbReference>
<reference evidence="1 2" key="1">
    <citation type="submission" date="2018-03" db="EMBL/GenBank/DDBJ databases">
        <title>Ahniella affigens gen. nov., sp. nov., a gammaproteobacterium isolated from sandy soil near a stream.</title>
        <authorList>
            <person name="Ko Y."/>
            <person name="Kim J.-H."/>
        </authorList>
    </citation>
    <scope>NUCLEOTIDE SEQUENCE [LARGE SCALE GENOMIC DNA]</scope>
    <source>
        <strain evidence="1 2">D13</strain>
    </source>
</reference>
<gene>
    <name evidence="1" type="ORF">C7S18_08405</name>
</gene>
<dbReference type="Pfam" id="PF11251">
    <property type="entry name" value="DUF3050"/>
    <property type="match status" value="1"/>
</dbReference>
<dbReference type="AlphaFoldDB" id="A0A2P1PQV8"/>
<evidence type="ECO:0000313" key="2">
    <source>
        <dbReference type="Proteomes" id="UP000241074"/>
    </source>
</evidence>
<proteinExistence type="predicted"/>
<protein>
    <submittedName>
        <fullName evidence="1">Antimetabolite toxin biosynthesis protein MgoB</fullName>
    </submittedName>
</protein>
<dbReference type="Proteomes" id="UP000241074">
    <property type="component" value="Chromosome"/>
</dbReference>
<dbReference type="Gene3D" id="1.20.910.10">
    <property type="entry name" value="Heme oxygenase-like"/>
    <property type="match status" value="1"/>
</dbReference>
<reference evidence="1 2" key="2">
    <citation type="submission" date="2018-03" db="EMBL/GenBank/DDBJ databases">
        <authorList>
            <person name="Keele B.F."/>
        </authorList>
    </citation>
    <scope>NUCLEOTIDE SEQUENCE [LARGE SCALE GENOMIC DNA]</scope>
    <source>
        <strain evidence="1 2">D13</strain>
    </source>
</reference>
<dbReference type="RefSeq" id="WP_106891139.1">
    <property type="nucleotide sequence ID" value="NZ_CP027860.1"/>
</dbReference>
<accession>A0A2P1PQV8</accession>
<dbReference type="KEGG" id="xba:C7S18_08405"/>
<name>A0A2P1PQV8_9GAMM</name>
<dbReference type="OrthoDB" id="9791270at2"/>
<keyword evidence="2" id="KW-1185">Reference proteome</keyword>